<dbReference type="Proteomes" id="UP001273505">
    <property type="component" value="Unassembled WGS sequence"/>
</dbReference>
<organism evidence="2 3">
    <name type="scientific">Gilvimarinus gilvus</name>
    <dbReference type="NCBI Taxonomy" id="3058038"/>
    <lineage>
        <taxon>Bacteria</taxon>
        <taxon>Pseudomonadati</taxon>
        <taxon>Pseudomonadota</taxon>
        <taxon>Gammaproteobacteria</taxon>
        <taxon>Cellvibrionales</taxon>
        <taxon>Cellvibrionaceae</taxon>
        <taxon>Gilvimarinus</taxon>
    </lineage>
</organism>
<proteinExistence type="predicted"/>
<dbReference type="SUPFAM" id="SSF51695">
    <property type="entry name" value="PLC-like phosphodiesterases"/>
    <property type="match status" value="1"/>
</dbReference>
<dbReference type="PANTHER" id="PTHR46211">
    <property type="entry name" value="GLYCEROPHOSPHORYL DIESTER PHOSPHODIESTERASE"/>
    <property type="match status" value="1"/>
</dbReference>
<sequence>MKCIAHRGCSAAGTPENSLAAVQAAVELGVDGIEVDLWFLHGQFWVFHDRRLRFYDNHRIDELTYLELSQLRLDNGEPLASLDSILKAVNGNCLLNLEIKNSGGAEVLAQTIDNVCRELQLTQEHLIISSFNHLELYACRKLLPDIKIGVLLAGLPLSYAALAEPLAPFSFNTHIDLTTIELIADIHARGMESWVYTANFIDEWTELKRWRADAVFTDHAQKLMCFNER</sequence>
<dbReference type="EMBL" id="JAXAFO010000010">
    <property type="protein sequence ID" value="MDX6849260.1"/>
    <property type="molecule type" value="Genomic_DNA"/>
</dbReference>
<evidence type="ECO:0000259" key="1">
    <source>
        <dbReference type="PROSITE" id="PS51704"/>
    </source>
</evidence>
<name>A0ABU4RWP7_9GAMM</name>
<dbReference type="Pfam" id="PF03009">
    <property type="entry name" value="GDPD"/>
    <property type="match status" value="1"/>
</dbReference>
<feature type="domain" description="GP-PDE" evidence="1">
    <location>
        <begin position="1"/>
        <end position="227"/>
    </location>
</feature>
<reference evidence="2 3" key="1">
    <citation type="submission" date="2023-11" db="EMBL/GenBank/DDBJ databases">
        <title>Gilvimarinus fulvus sp. nov., isolated from the surface of Kelp.</title>
        <authorList>
            <person name="Sun Y.Y."/>
            <person name="Gong Y."/>
            <person name="Du Z.J."/>
        </authorList>
    </citation>
    <scope>NUCLEOTIDE SEQUENCE [LARGE SCALE GENOMIC DNA]</scope>
    <source>
        <strain evidence="2 3">SDUM040013</strain>
    </source>
</reference>
<gene>
    <name evidence="2" type="ORF">SCD92_07800</name>
</gene>
<comment type="caution">
    <text evidence="2">The sequence shown here is derived from an EMBL/GenBank/DDBJ whole genome shotgun (WGS) entry which is preliminary data.</text>
</comment>
<dbReference type="InterPro" id="IPR017946">
    <property type="entry name" value="PLC-like_Pdiesterase_TIM-brl"/>
</dbReference>
<dbReference type="CDD" id="cd08556">
    <property type="entry name" value="GDPD"/>
    <property type="match status" value="1"/>
</dbReference>
<evidence type="ECO:0000313" key="2">
    <source>
        <dbReference type="EMBL" id="MDX6849260.1"/>
    </source>
</evidence>
<evidence type="ECO:0000313" key="3">
    <source>
        <dbReference type="Proteomes" id="UP001273505"/>
    </source>
</evidence>
<dbReference type="RefSeq" id="WP_302721499.1">
    <property type="nucleotide sequence ID" value="NZ_JAULRU010000319.1"/>
</dbReference>
<dbReference type="InterPro" id="IPR030395">
    <property type="entry name" value="GP_PDE_dom"/>
</dbReference>
<protein>
    <submittedName>
        <fullName evidence="2">Glycerophosphodiester phosphodiesterase</fullName>
    </submittedName>
</protein>
<keyword evidence="3" id="KW-1185">Reference proteome</keyword>
<dbReference type="Gene3D" id="3.20.20.190">
    <property type="entry name" value="Phosphatidylinositol (PI) phosphodiesterase"/>
    <property type="match status" value="1"/>
</dbReference>
<accession>A0ABU4RWP7</accession>
<dbReference type="PROSITE" id="PS51704">
    <property type="entry name" value="GP_PDE"/>
    <property type="match status" value="1"/>
</dbReference>
<dbReference type="PANTHER" id="PTHR46211:SF14">
    <property type="entry name" value="GLYCEROPHOSPHODIESTER PHOSPHODIESTERASE"/>
    <property type="match status" value="1"/>
</dbReference>